<evidence type="ECO:0000313" key="2">
    <source>
        <dbReference type="Proteomes" id="UP000192408"/>
    </source>
</evidence>
<proteinExistence type="predicted"/>
<dbReference type="Proteomes" id="UP000192408">
    <property type="component" value="Unassembled WGS sequence"/>
</dbReference>
<keyword evidence="1" id="KW-0413">Isomerase</keyword>
<name>A0A1W1UEE9_9PAST</name>
<dbReference type="RefSeq" id="WP_084255726.1">
    <property type="nucleotide sequence ID" value="NZ_FWWV01000002.1"/>
</dbReference>
<dbReference type="GO" id="GO:0016853">
    <property type="term" value="F:isomerase activity"/>
    <property type="evidence" value="ECO:0007669"/>
    <property type="project" value="UniProtKB-KW"/>
</dbReference>
<organism evidence="1 2">
    <name type="scientific">Pasteurella testudinis DSM 23072</name>
    <dbReference type="NCBI Taxonomy" id="1122938"/>
    <lineage>
        <taxon>Bacteria</taxon>
        <taxon>Pseudomonadati</taxon>
        <taxon>Pseudomonadota</taxon>
        <taxon>Gammaproteobacteria</taxon>
        <taxon>Pasteurellales</taxon>
        <taxon>Pasteurellaceae</taxon>
        <taxon>Pasteurella</taxon>
    </lineage>
</organism>
<reference evidence="2" key="1">
    <citation type="submission" date="2017-04" db="EMBL/GenBank/DDBJ databases">
        <authorList>
            <person name="Varghese N."/>
            <person name="Submissions S."/>
        </authorList>
    </citation>
    <scope>NUCLEOTIDE SEQUENCE [LARGE SCALE GENOMIC DNA]</scope>
    <source>
        <strain evidence="2">DSM 23072</strain>
    </source>
</reference>
<keyword evidence="2" id="KW-1185">Reference proteome</keyword>
<dbReference type="STRING" id="1122938.SAMN05660772_00383"/>
<evidence type="ECO:0000313" key="1">
    <source>
        <dbReference type="EMBL" id="SMB79485.1"/>
    </source>
</evidence>
<accession>A0A1W1UEE9</accession>
<dbReference type="AlphaFoldDB" id="A0A1W1UEE9"/>
<sequence length="255" mass="28716">MPRKIIIVTSAYGSDYIKNIGGQGEILTVIKASGADGVEIRRELFSDDALSQLPRLANKIKQAQLACFYSVPFPLWISPEKINPQLRQYFAEARQLNAELLKFSLGDFQPDTPAALAYTLKQIMDMYPEIQCVIENDQAKKSGNLNSMSAFTQWLAQHHVPLRLAFDCGNWAWVEQDPQLAAQQLAAYVGYIHIKSTALDTTGKRITVPPKNQEDRYLQIAQRYLPQNVARGIEFPLAGRDLVAVSRYFVELLRG</sequence>
<dbReference type="SUPFAM" id="SSF51658">
    <property type="entry name" value="Xylose isomerase-like"/>
    <property type="match status" value="1"/>
</dbReference>
<dbReference type="Gene3D" id="3.20.20.150">
    <property type="entry name" value="Divalent-metal-dependent TIM barrel enzymes"/>
    <property type="match status" value="1"/>
</dbReference>
<gene>
    <name evidence="1" type="ORF">SAMN05660772_00383</name>
</gene>
<dbReference type="InterPro" id="IPR036237">
    <property type="entry name" value="Xyl_isomerase-like_sf"/>
</dbReference>
<dbReference type="EMBL" id="FWWV01000002">
    <property type="protein sequence ID" value="SMB79485.1"/>
    <property type="molecule type" value="Genomic_DNA"/>
</dbReference>
<protein>
    <submittedName>
        <fullName evidence="1">Sugar phosphate isomerase/epimerase</fullName>
    </submittedName>
</protein>